<dbReference type="CDD" id="cd18186">
    <property type="entry name" value="BTB_POZ_ZBTB_KLHL-like"/>
    <property type="match status" value="1"/>
</dbReference>
<protein>
    <recommendedName>
        <fullName evidence="1">BTB domain-containing protein</fullName>
    </recommendedName>
</protein>
<sequence>MILKIKDNRLWFPDGNIVLCGKPSADSKNPKDEYPVDNVVQVHFCVHKSVLARHSQVFRDMLDLSSSEAVTSGESYEGLPLVDLEDSASDLNALLSFLYEPCSLSMKRYDPDTPLRVEPILRMASKYQFDGVRNAIVERIKEDWPANYREWEQFEAHIDALSRPLDVGVPVLDLLIPEPASAICLARRYDIHQILPAAFLALSSMRIAHDYDKHRAMGDDGVNPPTTADVDYILPTDRTARWSLLDGRDMRILCRVREYLHVDLWTSFAQNSCSAQCEANHRSAVLSLQKMTVDFGDIYRVLESKVAKPNLCINCKSKFANELANIRTMIWPALVLLVNYSKLT</sequence>
<name>A0A0H2R9Y0_9AGAM</name>
<evidence type="ECO:0000313" key="3">
    <source>
        <dbReference type="Proteomes" id="UP000053477"/>
    </source>
</evidence>
<proteinExistence type="predicted"/>
<keyword evidence="3" id="KW-1185">Reference proteome</keyword>
<gene>
    <name evidence="2" type="ORF">SCHPADRAFT_859299</name>
</gene>
<dbReference type="InParanoid" id="A0A0H2R9Y0"/>
<dbReference type="Proteomes" id="UP000053477">
    <property type="component" value="Unassembled WGS sequence"/>
</dbReference>
<evidence type="ECO:0000313" key="2">
    <source>
        <dbReference type="EMBL" id="KLO08177.1"/>
    </source>
</evidence>
<dbReference type="Pfam" id="PF00651">
    <property type="entry name" value="BTB"/>
    <property type="match status" value="1"/>
</dbReference>
<dbReference type="OrthoDB" id="3218112at2759"/>
<dbReference type="Gene3D" id="3.30.710.10">
    <property type="entry name" value="Potassium Channel Kv1.1, Chain A"/>
    <property type="match status" value="1"/>
</dbReference>
<feature type="domain" description="BTB" evidence="1">
    <location>
        <begin position="44"/>
        <end position="99"/>
    </location>
</feature>
<dbReference type="SUPFAM" id="SSF54695">
    <property type="entry name" value="POZ domain"/>
    <property type="match status" value="1"/>
</dbReference>
<dbReference type="EMBL" id="KQ086103">
    <property type="protein sequence ID" value="KLO08177.1"/>
    <property type="molecule type" value="Genomic_DNA"/>
</dbReference>
<reference evidence="2 3" key="1">
    <citation type="submission" date="2015-04" db="EMBL/GenBank/DDBJ databases">
        <title>Complete genome sequence of Schizopora paradoxa KUC8140, a cosmopolitan wood degrader in East Asia.</title>
        <authorList>
            <consortium name="DOE Joint Genome Institute"/>
            <person name="Min B."/>
            <person name="Park H."/>
            <person name="Jang Y."/>
            <person name="Kim J.-J."/>
            <person name="Kim K.H."/>
            <person name="Pangilinan J."/>
            <person name="Lipzen A."/>
            <person name="Riley R."/>
            <person name="Grigoriev I.V."/>
            <person name="Spatafora J.W."/>
            <person name="Choi I.-G."/>
        </authorList>
    </citation>
    <scope>NUCLEOTIDE SEQUENCE [LARGE SCALE GENOMIC DNA]</scope>
    <source>
        <strain evidence="2 3">KUC8140</strain>
    </source>
</reference>
<organism evidence="2 3">
    <name type="scientific">Schizopora paradoxa</name>
    <dbReference type="NCBI Taxonomy" id="27342"/>
    <lineage>
        <taxon>Eukaryota</taxon>
        <taxon>Fungi</taxon>
        <taxon>Dikarya</taxon>
        <taxon>Basidiomycota</taxon>
        <taxon>Agaricomycotina</taxon>
        <taxon>Agaricomycetes</taxon>
        <taxon>Hymenochaetales</taxon>
        <taxon>Schizoporaceae</taxon>
        <taxon>Schizopora</taxon>
    </lineage>
</organism>
<evidence type="ECO:0000259" key="1">
    <source>
        <dbReference type="PROSITE" id="PS50097"/>
    </source>
</evidence>
<dbReference type="AlphaFoldDB" id="A0A0H2R9Y0"/>
<accession>A0A0H2R9Y0</accession>
<dbReference type="SMART" id="SM00225">
    <property type="entry name" value="BTB"/>
    <property type="match status" value="1"/>
</dbReference>
<dbReference type="InterPro" id="IPR000210">
    <property type="entry name" value="BTB/POZ_dom"/>
</dbReference>
<dbReference type="InterPro" id="IPR011333">
    <property type="entry name" value="SKP1/BTB/POZ_sf"/>
</dbReference>
<dbReference type="PROSITE" id="PS50097">
    <property type="entry name" value="BTB"/>
    <property type="match status" value="1"/>
</dbReference>